<keyword evidence="2" id="KW-1185">Reference proteome</keyword>
<evidence type="ECO:0000313" key="1">
    <source>
        <dbReference type="EMBL" id="KFE97270.1"/>
    </source>
</evidence>
<protein>
    <submittedName>
        <fullName evidence="1">Uncharacterized protein</fullName>
    </submittedName>
</protein>
<dbReference type="EMBL" id="JPRO01000026">
    <property type="protein sequence ID" value="KFE97270.1"/>
    <property type="molecule type" value="Genomic_DNA"/>
</dbReference>
<accession>A0A085YYK7</accession>
<comment type="caution">
    <text evidence="1">The sequence shown here is derived from an EMBL/GenBank/DDBJ whole genome shotgun (WGS) entry which is preliminary data.</text>
</comment>
<sequence>MDNKELIQLILNAQNDLHSRVKAINDIDVSGEKSKIIVELKNILSRKKNIEQGTMDWDPAAEERVVDIHIIGKLNQVNDDSENKRITEIVSNAVPYIREFGDERKEDAKVIQSIHQKAIYAMIVELTQSEKQNAAENAVVILNHSGFPNAPVGGDVKGILPTTTFTFRYSRLKDEMDSYIHASEGKIQLSEGVKKYIDDNNTQLANDGEFITIESTLSDAIEKNVSSTFNYYIENNKLMICTYQEAAKRWQEWWSKNANIIK</sequence>
<dbReference type="eggNOG" id="ENOG50346BM">
    <property type="taxonomic scope" value="Bacteria"/>
</dbReference>
<name>A0A085YYK7_9FLAO</name>
<reference evidence="1 2" key="1">
    <citation type="submission" date="2014-07" db="EMBL/GenBank/DDBJ databases">
        <title>Genome of Chryseobacterium luteum DSM 18605.</title>
        <authorList>
            <person name="Stropko S.J."/>
            <person name="Pipes S.E."/>
            <person name="Newman J.D."/>
        </authorList>
    </citation>
    <scope>NUCLEOTIDE SEQUENCE [LARGE SCALE GENOMIC DNA]</scope>
    <source>
        <strain evidence="1 2">DSM 18605</strain>
    </source>
</reference>
<evidence type="ECO:0000313" key="2">
    <source>
        <dbReference type="Proteomes" id="UP000028703"/>
    </source>
</evidence>
<organism evidence="1 2">
    <name type="scientific">Chryseobacterium luteum</name>
    <dbReference type="NCBI Taxonomy" id="421531"/>
    <lineage>
        <taxon>Bacteria</taxon>
        <taxon>Pseudomonadati</taxon>
        <taxon>Bacteroidota</taxon>
        <taxon>Flavobacteriia</taxon>
        <taxon>Flavobacteriales</taxon>
        <taxon>Weeksellaceae</taxon>
        <taxon>Chryseobacterium group</taxon>
        <taxon>Chryseobacterium</taxon>
    </lineage>
</organism>
<gene>
    <name evidence="1" type="ORF">IX38_20720</name>
</gene>
<dbReference type="AlphaFoldDB" id="A0A085YYK7"/>
<dbReference type="Proteomes" id="UP000028703">
    <property type="component" value="Unassembled WGS sequence"/>
</dbReference>
<proteinExistence type="predicted"/>